<feature type="binding site" evidence="16">
    <location>
        <position position="473"/>
    </location>
    <ligand>
        <name>substrate</name>
    </ligand>
</feature>
<dbReference type="PROSITE" id="PS00802">
    <property type="entry name" value="TRANSKETOLASE_2"/>
    <property type="match status" value="1"/>
</dbReference>
<evidence type="ECO:0000256" key="18">
    <source>
        <dbReference type="PIRSR" id="PIRSR605478-4"/>
    </source>
</evidence>
<evidence type="ECO:0000256" key="15">
    <source>
        <dbReference type="PIRSR" id="PIRSR605478-1"/>
    </source>
</evidence>
<dbReference type="Proteomes" id="UP000823990">
    <property type="component" value="Unassembled WGS sequence"/>
</dbReference>
<dbReference type="GO" id="GO:0046872">
    <property type="term" value="F:metal ion binding"/>
    <property type="evidence" value="ECO:0007669"/>
    <property type="project" value="UniProtKB-KW"/>
</dbReference>
<evidence type="ECO:0000256" key="9">
    <source>
        <dbReference type="ARBA" id="ARBA00022723"/>
    </source>
</evidence>
<keyword evidence="9 18" id="KW-0479">Metal-binding</keyword>
<dbReference type="AlphaFoldDB" id="A0A9D1PZ15"/>
<dbReference type="InterPro" id="IPR020826">
    <property type="entry name" value="Transketolase_BS"/>
</dbReference>
<keyword evidence="10 20" id="KW-0106">Calcium</keyword>
<sequence>MDKTTLRNAIDSVRVLSAEAVEKAKSGHPGTPLGAAPVVTALFGEHLKCDPADPSMFDRDRFVLSAGHASSMLYSVLHLCGYGITKEDLATFRKLHSKLPGHPEYGVTPGVETSTGPLGQGIGNAVGFALAEKMLAATFNRDGFPVIDHYTYAFCGDGCLMEGLSYEAASLAGAWKLGKLIVIYDKNDITIEGGIGGVFDDDVKSRFEAQGWQVIDAGCGEDTDAFGAAVTLAKADTERPSLIIVHTVIGHGSSKAGSASCHGAPLGEDVLADMKAAMGWKQPPFTAHPGAAGFTAEVKARGAKATGEWNKLMRAYKAAYPELHAELTRRIKGKFPDLAHDEEFIAAAPSGDAATRVHSGAVLNWIADNRMPELVGGSADLGPSNNSVMKSRGYYSAETPSETNIHFGVRELAMASVCNGLYLHGGFKPYCATFFVFSDYFKGSARMAALMDIPVLYILTHDSIGVGEDGPTHQPIEQLTMLRTMPNMRAFRPCDGVETAAAYAYWSEGKHPTAIVASRQKLKSPAGTDFAGAMKGGYILAGSEKEEPDVILMGSGSEVHLLVEAKTMLAERGVDACVVSMPCLDEFDAQSDKYKSSVLPNAVRARVAVEAGSSASWYKYVGLDGAVVCKDDFGLSAPADELFEINRFTAADVVAAALRTMKKAGKK</sequence>
<dbReference type="Gene3D" id="3.40.50.970">
    <property type="match status" value="2"/>
</dbReference>
<comment type="cofactor">
    <cofactor evidence="17">
        <name>thiamine diphosphate</name>
        <dbReference type="ChEBI" id="CHEBI:58937"/>
    </cofactor>
    <text evidence="17">Binds 1 thiamine pyrophosphate per subunit. During the reaction, the substrate forms a covalent intermediate with the cofactor.</text>
</comment>
<comment type="cofactor">
    <cofactor evidence="2">
        <name>Mn(2+)</name>
        <dbReference type="ChEBI" id="CHEBI:29035"/>
    </cofactor>
</comment>
<feature type="domain" description="Transketolase-like pyrimidine-binding" evidence="21">
    <location>
        <begin position="353"/>
        <end position="524"/>
    </location>
</feature>
<reference evidence="22" key="1">
    <citation type="journal article" date="2021" name="PeerJ">
        <title>Extensive microbial diversity within the chicken gut microbiome revealed by metagenomics and culture.</title>
        <authorList>
            <person name="Gilroy R."/>
            <person name="Ravi A."/>
            <person name="Getino M."/>
            <person name="Pursley I."/>
            <person name="Horton D.L."/>
            <person name="Alikhan N.F."/>
            <person name="Baker D."/>
            <person name="Gharbi K."/>
            <person name="Hall N."/>
            <person name="Watson M."/>
            <person name="Adriaenssens E.M."/>
            <person name="Foster-Nyarko E."/>
            <person name="Jarju S."/>
            <person name="Secka A."/>
            <person name="Antonio M."/>
            <person name="Oren A."/>
            <person name="Chaudhuri R.R."/>
            <person name="La Ragione R."/>
            <person name="Hildebrand F."/>
            <person name="Pallen M.J."/>
        </authorList>
    </citation>
    <scope>NUCLEOTIDE SEQUENCE</scope>
    <source>
        <strain evidence="22">12435</strain>
    </source>
</reference>
<dbReference type="FunFam" id="3.40.50.970:FF:000004">
    <property type="entry name" value="Transketolase"/>
    <property type="match status" value="1"/>
</dbReference>
<keyword evidence="8 20" id="KW-0808">Transferase</keyword>
<evidence type="ECO:0000256" key="10">
    <source>
        <dbReference type="ARBA" id="ARBA00022837"/>
    </source>
</evidence>
<feature type="binding site" evidence="18">
    <location>
        <position position="187"/>
    </location>
    <ligand>
        <name>Mg(2+)</name>
        <dbReference type="ChEBI" id="CHEBI:18420"/>
    </ligand>
</feature>
<evidence type="ECO:0000259" key="21">
    <source>
        <dbReference type="SMART" id="SM00861"/>
    </source>
</evidence>
<dbReference type="InterPro" id="IPR033247">
    <property type="entry name" value="Transketolase_fam"/>
</dbReference>
<comment type="catalytic activity">
    <reaction evidence="13 20">
        <text>D-sedoheptulose 7-phosphate + D-glyceraldehyde 3-phosphate = aldehydo-D-ribose 5-phosphate + D-xylulose 5-phosphate</text>
        <dbReference type="Rhea" id="RHEA:10508"/>
        <dbReference type="ChEBI" id="CHEBI:57483"/>
        <dbReference type="ChEBI" id="CHEBI:57737"/>
        <dbReference type="ChEBI" id="CHEBI:58273"/>
        <dbReference type="ChEBI" id="CHEBI:59776"/>
        <dbReference type="EC" id="2.2.1.1"/>
    </reaction>
</comment>
<reference evidence="22" key="2">
    <citation type="submission" date="2021-04" db="EMBL/GenBank/DDBJ databases">
        <authorList>
            <person name="Gilroy R."/>
        </authorList>
    </citation>
    <scope>NUCLEOTIDE SEQUENCE</scope>
    <source>
        <strain evidence="22">12435</strain>
    </source>
</reference>
<feature type="binding site" evidence="16">
    <location>
        <position position="262"/>
    </location>
    <ligand>
        <name>substrate</name>
    </ligand>
</feature>
<evidence type="ECO:0000256" key="7">
    <source>
        <dbReference type="ARBA" id="ARBA00013152"/>
    </source>
</evidence>
<feature type="binding site" evidence="16">
    <location>
        <position position="469"/>
    </location>
    <ligand>
        <name>substrate</name>
    </ligand>
</feature>
<accession>A0A9D1PZ15</accession>
<gene>
    <name evidence="22" type="primary">tkt</name>
    <name evidence="22" type="ORF">H9892_02695</name>
</gene>
<keyword evidence="11 18" id="KW-0460">Magnesium</keyword>
<comment type="caution">
    <text evidence="22">The sequence shown here is derived from an EMBL/GenBank/DDBJ whole genome shotgun (WGS) entry which is preliminary data.</text>
</comment>
<dbReference type="InterPro" id="IPR009014">
    <property type="entry name" value="Transketo_C/PFOR_II"/>
</dbReference>
<name>A0A9D1PZ15_9FIRM</name>
<dbReference type="GO" id="GO:0004802">
    <property type="term" value="F:transketolase activity"/>
    <property type="evidence" value="ECO:0007669"/>
    <property type="project" value="UniProtKB-UniRule"/>
</dbReference>
<evidence type="ECO:0000256" key="12">
    <source>
        <dbReference type="ARBA" id="ARBA00023052"/>
    </source>
</evidence>
<evidence type="ECO:0000256" key="2">
    <source>
        <dbReference type="ARBA" id="ARBA00001936"/>
    </source>
</evidence>
<dbReference type="SMART" id="SM00861">
    <property type="entry name" value="Transket_pyr"/>
    <property type="match status" value="1"/>
</dbReference>
<feature type="binding site" evidence="17">
    <location>
        <position position="262"/>
    </location>
    <ligand>
        <name>thiamine diphosphate</name>
        <dbReference type="ChEBI" id="CHEBI:58937"/>
    </ligand>
</feature>
<feature type="site" description="Important for catalytic activity" evidence="19">
    <location>
        <position position="262"/>
    </location>
</feature>
<dbReference type="Pfam" id="PF00456">
    <property type="entry name" value="Transketolase_N"/>
    <property type="match status" value="1"/>
</dbReference>
<dbReference type="InterPro" id="IPR049557">
    <property type="entry name" value="Transketolase_CS"/>
</dbReference>
<feature type="binding site" evidence="16">
    <location>
        <position position="461"/>
    </location>
    <ligand>
        <name>substrate</name>
    </ligand>
</feature>
<comment type="similarity">
    <text evidence="5 20">Belongs to the transketolase family.</text>
</comment>
<protein>
    <recommendedName>
        <fullName evidence="7 14">Transketolase</fullName>
        <ecNumber evidence="7 14">2.2.1.1</ecNumber>
    </recommendedName>
</protein>
<feature type="binding site" evidence="17">
    <location>
        <position position="437"/>
    </location>
    <ligand>
        <name>thiamine diphosphate</name>
        <dbReference type="ChEBI" id="CHEBI:58937"/>
    </ligand>
</feature>
<feature type="binding site" evidence="16">
    <location>
        <position position="356"/>
    </location>
    <ligand>
        <name>substrate</name>
    </ligand>
</feature>
<dbReference type="EMBL" id="DXHS01000048">
    <property type="protein sequence ID" value="HIW02230.1"/>
    <property type="molecule type" value="Genomic_DNA"/>
</dbReference>
<evidence type="ECO:0000313" key="22">
    <source>
        <dbReference type="EMBL" id="HIW02230.1"/>
    </source>
</evidence>
<dbReference type="CDD" id="cd02012">
    <property type="entry name" value="TPP_TK"/>
    <property type="match status" value="1"/>
</dbReference>
<dbReference type="Pfam" id="PF22613">
    <property type="entry name" value="Transketolase_C_1"/>
    <property type="match status" value="1"/>
</dbReference>
<feature type="binding site" evidence="18">
    <location>
        <position position="157"/>
    </location>
    <ligand>
        <name>Mg(2+)</name>
        <dbReference type="ChEBI" id="CHEBI:18420"/>
    </ligand>
</feature>
<evidence type="ECO:0000256" key="19">
    <source>
        <dbReference type="PIRSR" id="PIRSR605478-5"/>
    </source>
</evidence>
<evidence type="ECO:0000256" key="1">
    <source>
        <dbReference type="ARBA" id="ARBA00001913"/>
    </source>
</evidence>
<dbReference type="Gene3D" id="3.40.50.920">
    <property type="match status" value="1"/>
</dbReference>
<dbReference type="InterPro" id="IPR005474">
    <property type="entry name" value="Transketolase_N"/>
</dbReference>
<comment type="cofactor">
    <cofactor evidence="20">
        <name>Mg(2+)</name>
        <dbReference type="ChEBI" id="CHEBI:18420"/>
    </cofactor>
    <cofactor evidence="20">
        <name>Ca(2+)</name>
        <dbReference type="ChEBI" id="CHEBI:29108"/>
    </cofactor>
    <cofactor evidence="20">
        <name>Mn(2+)</name>
        <dbReference type="ChEBI" id="CHEBI:29035"/>
    </cofactor>
    <cofactor evidence="20">
        <name>Co(2+)</name>
        <dbReference type="ChEBI" id="CHEBI:48828"/>
    </cofactor>
    <text evidence="20">Binds 1 Mg(2+) ion per subunit. Can also utilize other divalent metal cations, such as Ca(2+), Mn(2+) and Co(2+).</text>
</comment>
<dbReference type="GO" id="GO:0005829">
    <property type="term" value="C:cytosol"/>
    <property type="evidence" value="ECO:0007669"/>
    <property type="project" value="TreeGrafter"/>
</dbReference>
<feature type="site" description="Important for catalytic activity" evidence="19">
    <location>
        <position position="28"/>
    </location>
</feature>
<feature type="binding site" evidence="17">
    <location>
        <position position="68"/>
    </location>
    <ligand>
        <name>thiamine diphosphate</name>
        <dbReference type="ChEBI" id="CHEBI:58937"/>
    </ligand>
</feature>
<proteinExistence type="inferred from homology"/>
<dbReference type="FunFam" id="3.40.50.920:FF:000003">
    <property type="entry name" value="Transketolase"/>
    <property type="match status" value="1"/>
</dbReference>
<dbReference type="InterPro" id="IPR055152">
    <property type="entry name" value="Transketolase-like_C_2"/>
</dbReference>
<keyword evidence="12 17" id="KW-0786">Thiamine pyrophosphate</keyword>
<dbReference type="PROSITE" id="PS00801">
    <property type="entry name" value="TRANSKETOLASE_1"/>
    <property type="match status" value="1"/>
</dbReference>
<dbReference type="InterPro" id="IPR005475">
    <property type="entry name" value="Transketolase-like_Pyr-bd"/>
</dbReference>
<evidence type="ECO:0000256" key="8">
    <source>
        <dbReference type="ARBA" id="ARBA00022679"/>
    </source>
</evidence>
<comment type="cofactor">
    <cofactor evidence="18">
        <name>Mg(2+)</name>
        <dbReference type="ChEBI" id="CHEBI:18420"/>
    </cofactor>
    <text evidence="18">Binds 1 Mg(2+) ion per subunit. Can also utilize other divalent metal cations, such as Ca(2+), Mn(2+) and Co(2+).</text>
</comment>
<comment type="cofactor">
    <cofactor evidence="1">
        <name>Ca(2+)</name>
        <dbReference type="ChEBI" id="CHEBI:29108"/>
    </cofactor>
</comment>
<dbReference type="Pfam" id="PF02779">
    <property type="entry name" value="Transket_pyr"/>
    <property type="match status" value="1"/>
</dbReference>
<dbReference type="PANTHER" id="PTHR43522">
    <property type="entry name" value="TRANSKETOLASE"/>
    <property type="match status" value="1"/>
</dbReference>
<feature type="binding site" evidence="16">
    <location>
        <position position="384"/>
    </location>
    <ligand>
        <name>substrate</name>
    </ligand>
</feature>
<evidence type="ECO:0000256" key="6">
    <source>
        <dbReference type="ARBA" id="ARBA00011738"/>
    </source>
</evidence>
<dbReference type="PANTHER" id="PTHR43522:SF2">
    <property type="entry name" value="TRANSKETOLASE 1-RELATED"/>
    <property type="match status" value="1"/>
</dbReference>
<dbReference type="EC" id="2.2.1.1" evidence="7 14"/>
<dbReference type="GO" id="GO:0006098">
    <property type="term" value="P:pentose-phosphate shunt"/>
    <property type="evidence" value="ECO:0007669"/>
    <property type="project" value="TreeGrafter"/>
</dbReference>
<feature type="binding site" evidence="16">
    <location>
        <position position="519"/>
    </location>
    <ligand>
        <name>substrate</name>
    </ligand>
</feature>
<dbReference type="SUPFAM" id="SSF52922">
    <property type="entry name" value="TK C-terminal domain-like"/>
    <property type="match status" value="1"/>
</dbReference>
<comment type="subunit">
    <text evidence="6 20">Homodimer.</text>
</comment>
<feature type="binding site" evidence="17">
    <location>
        <position position="158"/>
    </location>
    <ligand>
        <name>thiamine diphosphate</name>
        <dbReference type="ChEBI" id="CHEBI:58937"/>
    </ligand>
</feature>
<dbReference type="InterPro" id="IPR005478">
    <property type="entry name" value="Transketolase_bac-like"/>
</dbReference>
<feature type="binding site" evidence="17">
    <location>
        <position position="187"/>
    </location>
    <ligand>
        <name>thiamine diphosphate</name>
        <dbReference type="ChEBI" id="CHEBI:58937"/>
    </ligand>
</feature>
<evidence type="ECO:0000256" key="17">
    <source>
        <dbReference type="PIRSR" id="PIRSR605478-3"/>
    </source>
</evidence>
<comment type="cofactor">
    <cofactor evidence="3">
        <name>Co(2+)</name>
        <dbReference type="ChEBI" id="CHEBI:48828"/>
    </cofactor>
</comment>
<evidence type="ECO:0000256" key="14">
    <source>
        <dbReference type="NCBIfam" id="TIGR00232"/>
    </source>
</evidence>
<evidence type="ECO:0000256" key="20">
    <source>
        <dbReference type="RuleBase" id="RU004996"/>
    </source>
</evidence>
<dbReference type="InterPro" id="IPR029061">
    <property type="entry name" value="THDP-binding"/>
</dbReference>
<dbReference type="CDD" id="cd07033">
    <property type="entry name" value="TPP_PYR_DXS_TK_like"/>
    <property type="match status" value="1"/>
</dbReference>
<feature type="binding site" evidence="16">
    <location>
        <position position="28"/>
    </location>
    <ligand>
        <name>substrate</name>
    </ligand>
</feature>
<organism evidence="22 23">
    <name type="scientific">Candidatus Protoclostridium stercorigallinarum</name>
    <dbReference type="NCBI Taxonomy" id="2838741"/>
    <lineage>
        <taxon>Bacteria</taxon>
        <taxon>Bacillati</taxon>
        <taxon>Bacillota</taxon>
        <taxon>Clostridia</taxon>
        <taxon>Candidatus Protoclostridium</taxon>
    </lineage>
</organism>
<evidence type="ECO:0000256" key="3">
    <source>
        <dbReference type="ARBA" id="ARBA00001941"/>
    </source>
</evidence>
<evidence type="ECO:0000256" key="13">
    <source>
        <dbReference type="ARBA" id="ARBA00049473"/>
    </source>
</evidence>
<dbReference type="NCBIfam" id="TIGR00232">
    <property type="entry name" value="tktlase_bact"/>
    <property type="match status" value="1"/>
</dbReference>
<comment type="function">
    <text evidence="4 20">Catalyzes the transfer of a two-carbon ketol group from a ketose donor to an aldose acceptor, via a covalent intermediate with the cofactor thiamine pyrophosphate.</text>
</comment>
<feature type="binding site" evidence="18">
    <location>
        <position position="189"/>
    </location>
    <ligand>
        <name>Mg(2+)</name>
        <dbReference type="ChEBI" id="CHEBI:18420"/>
    </ligand>
</feature>
<evidence type="ECO:0000313" key="23">
    <source>
        <dbReference type="Proteomes" id="UP000823990"/>
    </source>
</evidence>
<evidence type="ECO:0000256" key="5">
    <source>
        <dbReference type="ARBA" id="ARBA00007131"/>
    </source>
</evidence>
<dbReference type="FunFam" id="3.40.50.970:FF:000045">
    <property type="entry name" value="Transketolase"/>
    <property type="match status" value="1"/>
</dbReference>
<dbReference type="SUPFAM" id="SSF52518">
    <property type="entry name" value="Thiamin diphosphate-binding fold (THDP-binding)"/>
    <property type="match status" value="2"/>
</dbReference>
<evidence type="ECO:0000256" key="11">
    <source>
        <dbReference type="ARBA" id="ARBA00022842"/>
    </source>
</evidence>
<feature type="active site" description="Proton donor" evidence="15">
    <location>
        <position position="411"/>
    </location>
</feature>
<evidence type="ECO:0000256" key="4">
    <source>
        <dbReference type="ARBA" id="ARBA00002931"/>
    </source>
</evidence>
<feature type="binding site" evidence="17">
    <location>
        <begin position="116"/>
        <end position="118"/>
    </location>
    <ligand>
        <name>thiamine diphosphate</name>
        <dbReference type="ChEBI" id="CHEBI:58937"/>
    </ligand>
</feature>
<evidence type="ECO:0000256" key="16">
    <source>
        <dbReference type="PIRSR" id="PIRSR605478-2"/>
    </source>
</evidence>